<feature type="non-terminal residue" evidence="2">
    <location>
        <position position="1"/>
    </location>
</feature>
<evidence type="ECO:0000313" key="2">
    <source>
        <dbReference type="EMBL" id="VAW89886.1"/>
    </source>
</evidence>
<evidence type="ECO:0000259" key="1">
    <source>
        <dbReference type="PROSITE" id="PS50846"/>
    </source>
</evidence>
<dbReference type="EMBL" id="UOFQ01000161">
    <property type="protein sequence ID" value="VAW89886.1"/>
    <property type="molecule type" value="Genomic_DNA"/>
</dbReference>
<dbReference type="GO" id="GO:0046872">
    <property type="term" value="F:metal ion binding"/>
    <property type="evidence" value="ECO:0007669"/>
    <property type="project" value="InterPro"/>
</dbReference>
<organism evidence="2">
    <name type="scientific">hydrothermal vent metagenome</name>
    <dbReference type="NCBI Taxonomy" id="652676"/>
    <lineage>
        <taxon>unclassified sequences</taxon>
        <taxon>metagenomes</taxon>
        <taxon>ecological metagenomes</taxon>
    </lineage>
</organism>
<reference evidence="2" key="1">
    <citation type="submission" date="2018-06" db="EMBL/GenBank/DDBJ databases">
        <authorList>
            <person name="Zhirakovskaya E."/>
        </authorList>
    </citation>
    <scope>NUCLEOTIDE SEQUENCE</scope>
</reference>
<accession>A0A3B1AAP3</accession>
<dbReference type="InterPro" id="IPR006121">
    <property type="entry name" value="HMA_dom"/>
</dbReference>
<gene>
    <name evidence="2" type="ORF">MNBD_GAMMA17-823</name>
</gene>
<proteinExistence type="predicted"/>
<dbReference type="Pfam" id="PF00403">
    <property type="entry name" value="HMA"/>
    <property type="match status" value="1"/>
</dbReference>
<feature type="domain" description="HMA" evidence="1">
    <location>
        <begin position="31"/>
        <end position="100"/>
    </location>
</feature>
<dbReference type="Gene3D" id="3.30.70.100">
    <property type="match status" value="1"/>
</dbReference>
<dbReference type="SUPFAM" id="SSF55008">
    <property type="entry name" value="HMA, heavy metal-associated domain"/>
    <property type="match status" value="1"/>
</dbReference>
<dbReference type="AlphaFoldDB" id="A0A3B1AAP3"/>
<dbReference type="InterPro" id="IPR036163">
    <property type="entry name" value="HMA_dom_sf"/>
</dbReference>
<sequence>KTIMFRTLFLSFVIAFSTLGISAPSLASELKTVKLQVDNMTCSMCPYTVKKTLRKVDGVAKVSAKYEGSGEGWAEVTFDPGKTDVESLIKATTNAGYPAHL</sequence>
<dbReference type="CDD" id="cd00371">
    <property type="entry name" value="HMA"/>
    <property type="match status" value="1"/>
</dbReference>
<name>A0A3B1AAP3_9ZZZZ</name>
<dbReference type="PROSITE" id="PS50846">
    <property type="entry name" value="HMA_2"/>
    <property type="match status" value="1"/>
</dbReference>
<protein>
    <submittedName>
        <fullName evidence="2">Periplasmic mercury(+2) binding protein</fullName>
    </submittedName>
</protein>